<sequence length="266" mass="30154">MYAQRSIAYEVYAIRFAKSGFIKASEIAIGGSDKDSVADCYMFWLLKGGGRNILVDAGFTLNENSTRNNSWNSSNYIRPDSALLRLKLQPGEITDIIITHPHWDHIGGITLFPTAQVWMQQDDYTYFVGTAWQKNGDHGGFYKEDVKAIVATNLDGRLHLVKGDSIELFPGIRAFIGSKHTWESQYVAVNTSAERVIIASDNSWYYYNLQHLTSIPPKFTFDPKAYVHQLKRMRRMQPNISLIIPGHDAAVFSQFPTVAEDVVRIR</sequence>
<evidence type="ECO:0000259" key="6">
    <source>
        <dbReference type="SMART" id="SM00849"/>
    </source>
</evidence>
<gene>
    <name evidence="7" type="ORF">GCM10011511_29300</name>
</gene>
<keyword evidence="8" id="KW-1185">Reference proteome</keyword>
<dbReference type="InterPro" id="IPR001279">
    <property type="entry name" value="Metallo-B-lactamas"/>
</dbReference>
<evidence type="ECO:0000313" key="8">
    <source>
        <dbReference type="Proteomes" id="UP000607559"/>
    </source>
</evidence>
<proteinExistence type="inferred from homology"/>
<feature type="domain" description="Metallo-beta-lactamase" evidence="6">
    <location>
        <begin position="40"/>
        <end position="247"/>
    </location>
</feature>
<dbReference type="PANTHER" id="PTHR42978">
    <property type="entry name" value="QUORUM-QUENCHING LACTONASE YTNP-RELATED-RELATED"/>
    <property type="match status" value="1"/>
</dbReference>
<comment type="caution">
    <text evidence="7">The sequence shown here is derived from an EMBL/GenBank/DDBJ whole genome shotgun (WGS) entry which is preliminary data.</text>
</comment>
<dbReference type="GO" id="GO:0046872">
    <property type="term" value="F:metal ion binding"/>
    <property type="evidence" value="ECO:0007669"/>
    <property type="project" value="UniProtKB-KW"/>
</dbReference>
<comment type="cofactor">
    <cofactor evidence="1">
        <name>Zn(2+)</name>
        <dbReference type="ChEBI" id="CHEBI:29105"/>
    </cofactor>
</comment>
<dbReference type="SMART" id="SM00849">
    <property type="entry name" value="Lactamase_B"/>
    <property type="match status" value="1"/>
</dbReference>
<keyword evidence="5" id="KW-0862">Zinc</keyword>
<dbReference type="Gene3D" id="3.60.15.10">
    <property type="entry name" value="Ribonuclease Z/Hydroxyacylglutathione hydrolase-like"/>
    <property type="match status" value="1"/>
</dbReference>
<keyword evidence="3" id="KW-0479">Metal-binding</keyword>
<evidence type="ECO:0000313" key="7">
    <source>
        <dbReference type="EMBL" id="GGB04129.1"/>
    </source>
</evidence>
<dbReference type="EMBL" id="BMJC01000003">
    <property type="protein sequence ID" value="GGB04129.1"/>
    <property type="molecule type" value="Genomic_DNA"/>
</dbReference>
<organism evidence="7 8">
    <name type="scientific">Puia dinghuensis</name>
    <dbReference type="NCBI Taxonomy" id="1792502"/>
    <lineage>
        <taxon>Bacteria</taxon>
        <taxon>Pseudomonadati</taxon>
        <taxon>Bacteroidota</taxon>
        <taxon>Chitinophagia</taxon>
        <taxon>Chitinophagales</taxon>
        <taxon>Chitinophagaceae</taxon>
        <taxon>Puia</taxon>
    </lineage>
</organism>
<accession>A0A8J2XTH5</accession>
<dbReference type="AlphaFoldDB" id="A0A8J2XTH5"/>
<dbReference type="Proteomes" id="UP000607559">
    <property type="component" value="Unassembled WGS sequence"/>
</dbReference>
<reference evidence="7" key="2">
    <citation type="submission" date="2020-09" db="EMBL/GenBank/DDBJ databases">
        <authorList>
            <person name="Sun Q."/>
            <person name="Zhou Y."/>
        </authorList>
    </citation>
    <scope>NUCLEOTIDE SEQUENCE</scope>
    <source>
        <strain evidence="7">CGMCC 1.15448</strain>
    </source>
</reference>
<dbReference type="GO" id="GO:0016787">
    <property type="term" value="F:hydrolase activity"/>
    <property type="evidence" value="ECO:0007669"/>
    <property type="project" value="UniProtKB-KW"/>
</dbReference>
<evidence type="ECO:0000256" key="3">
    <source>
        <dbReference type="ARBA" id="ARBA00022723"/>
    </source>
</evidence>
<dbReference type="InterPro" id="IPR051013">
    <property type="entry name" value="MBL_superfamily_lactonases"/>
</dbReference>
<dbReference type="SUPFAM" id="SSF56281">
    <property type="entry name" value="Metallo-hydrolase/oxidoreductase"/>
    <property type="match status" value="1"/>
</dbReference>
<name>A0A8J2XTH5_9BACT</name>
<keyword evidence="4" id="KW-0378">Hydrolase</keyword>
<evidence type="ECO:0000256" key="4">
    <source>
        <dbReference type="ARBA" id="ARBA00022801"/>
    </source>
</evidence>
<evidence type="ECO:0000256" key="1">
    <source>
        <dbReference type="ARBA" id="ARBA00001947"/>
    </source>
</evidence>
<evidence type="ECO:0000256" key="5">
    <source>
        <dbReference type="ARBA" id="ARBA00022833"/>
    </source>
</evidence>
<dbReference type="InterPro" id="IPR036866">
    <property type="entry name" value="RibonucZ/Hydroxyglut_hydro"/>
</dbReference>
<dbReference type="PANTHER" id="PTHR42978:SF7">
    <property type="entry name" value="METALLO-HYDROLASE RV2300C-RELATED"/>
    <property type="match status" value="1"/>
</dbReference>
<protein>
    <submittedName>
        <fullName evidence="7">MBL fold metallo-hydrolase</fullName>
    </submittedName>
</protein>
<comment type="similarity">
    <text evidence="2">Belongs to the metallo-beta-lactamase superfamily.</text>
</comment>
<evidence type="ECO:0000256" key="2">
    <source>
        <dbReference type="ARBA" id="ARBA00007749"/>
    </source>
</evidence>
<dbReference type="Pfam" id="PF00753">
    <property type="entry name" value="Lactamase_B"/>
    <property type="match status" value="1"/>
</dbReference>
<reference evidence="7" key="1">
    <citation type="journal article" date="2014" name="Int. J. Syst. Evol. Microbiol.">
        <title>Complete genome sequence of Corynebacterium casei LMG S-19264T (=DSM 44701T), isolated from a smear-ripened cheese.</title>
        <authorList>
            <consortium name="US DOE Joint Genome Institute (JGI-PGF)"/>
            <person name="Walter F."/>
            <person name="Albersmeier A."/>
            <person name="Kalinowski J."/>
            <person name="Ruckert C."/>
        </authorList>
    </citation>
    <scope>NUCLEOTIDE SEQUENCE</scope>
    <source>
        <strain evidence="7">CGMCC 1.15448</strain>
    </source>
</reference>